<organism evidence="1 2">
    <name type="scientific">Phototrophicus methaneseepsis</name>
    <dbReference type="NCBI Taxonomy" id="2710758"/>
    <lineage>
        <taxon>Bacteria</taxon>
        <taxon>Bacillati</taxon>
        <taxon>Chloroflexota</taxon>
        <taxon>Candidatus Thermofontia</taxon>
        <taxon>Phototrophicales</taxon>
        <taxon>Phototrophicaceae</taxon>
        <taxon>Phototrophicus</taxon>
    </lineage>
</organism>
<gene>
    <name evidence="1" type="ORF">G4Y79_15225</name>
</gene>
<keyword evidence="2" id="KW-1185">Reference proteome</keyword>
<dbReference type="Proteomes" id="UP000594468">
    <property type="component" value="Chromosome"/>
</dbReference>
<dbReference type="KEGG" id="pmet:G4Y79_15225"/>
<accession>A0A7S8E625</accession>
<reference evidence="1 2" key="1">
    <citation type="submission" date="2020-02" db="EMBL/GenBank/DDBJ databases">
        <authorList>
            <person name="Zheng R.K."/>
            <person name="Sun C.M."/>
        </authorList>
    </citation>
    <scope>NUCLEOTIDE SEQUENCE [LARGE SCALE GENOMIC DNA]</scope>
    <source>
        <strain evidence="2">rifampicinis</strain>
    </source>
</reference>
<dbReference type="EMBL" id="CP062983">
    <property type="protein sequence ID" value="QPC81054.1"/>
    <property type="molecule type" value="Genomic_DNA"/>
</dbReference>
<name>A0A7S8E625_9CHLR</name>
<dbReference type="AlphaFoldDB" id="A0A7S8E625"/>
<proteinExistence type="predicted"/>
<evidence type="ECO:0000313" key="1">
    <source>
        <dbReference type="EMBL" id="QPC81054.1"/>
    </source>
</evidence>
<protein>
    <submittedName>
        <fullName evidence="1">Uncharacterized protein</fullName>
    </submittedName>
</protein>
<evidence type="ECO:0000313" key="2">
    <source>
        <dbReference type="Proteomes" id="UP000594468"/>
    </source>
</evidence>
<dbReference type="RefSeq" id="WP_195169127.1">
    <property type="nucleotide sequence ID" value="NZ_CP062983.1"/>
</dbReference>
<sequence>MPKDTETTRIPVENWTNSQLHDTLYAASEVQGLFPDCEFTKQLESFLDMLWDEVHHREDEEDKEAEILETQ</sequence>